<dbReference type="InterPro" id="IPR011990">
    <property type="entry name" value="TPR-like_helical_dom_sf"/>
</dbReference>
<evidence type="ECO:0000313" key="3">
    <source>
        <dbReference type="EMBL" id="CAE8720768.1"/>
    </source>
</evidence>
<dbReference type="PROSITE" id="PS51375">
    <property type="entry name" value="PPR"/>
    <property type="match status" value="1"/>
</dbReference>
<protein>
    <recommendedName>
        <fullName evidence="5">Pentatricopeptide repeat-containing protein</fullName>
    </recommendedName>
</protein>
<accession>A0A813L9J4</accession>
<reference evidence="3" key="1">
    <citation type="submission" date="2021-02" db="EMBL/GenBank/DDBJ databases">
        <authorList>
            <person name="Dougan E. K."/>
            <person name="Rhodes N."/>
            <person name="Thang M."/>
            <person name="Chan C."/>
        </authorList>
    </citation>
    <scope>NUCLEOTIDE SEQUENCE</scope>
</reference>
<name>A0A813L9J4_POLGL</name>
<evidence type="ECO:0000256" key="1">
    <source>
        <dbReference type="ARBA" id="ARBA00022737"/>
    </source>
</evidence>
<comment type="caution">
    <text evidence="3">The sequence shown here is derived from an EMBL/GenBank/DDBJ whole genome shotgun (WGS) entry which is preliminary data.</text>
</comment>
<dbReference type="Pfam" id="PF13812">
    <property type="entry name" value="PPR_3"/>
    <property type="match status" value="1"/>
</dbReference>
<gene>
    <name evidence="3" type="ORF">PGLA2088_LOCUS41523</name>
</gene>
<sequence length="128" mass="14079">ALLQEMLVCGVKPDLFTACTAIVSTRDSDGRWGRSLSLLHEMRRGRVRSDATVLGAVAWVLEKSQTWKQAVTLLTEMQQDGLRPDHLFYSSLISACAAENGGWHQALSLLVQMESEGLSPNTISFNAM</sequence>
<feature type="repeat" description="PPR" evidence="2">
    <location>
        <begin position="85"/>
        <end position="120"/>
    </location>
</feature>
<dbReference type="InterPro" id="IPR002885">
    <property type="entry name" value="PPR_rpt"/>
</dbReference>
<proteinExistence type="predicted"/>
<dbReference type="AlphaFoldDB" id="A0A813L9J4"/>
<evidence type="ECO:0008006" key="5">
    <source>
        <dbReference type="Google" id="ProtNLM"/>
    </source>
</evidence>
<dbReference type="PANTHER" id="PTHR47447:SF17">
    <property type="entry name" value="OS12G0638900 PROTEIN"/>
    <property type="match status" value="1"/>
</dbReference>
<evidence type="ECO:0000313" key="4">
    <source>
        <dbReference type="Proteomes" id="UP000626109"/>
    </source>
</evidence>
<dbReference type="Gene3D" id="1.25.40.10">
    <property type="entry name" value="Tetratricopeptide repeat domain"/>
    <property type="match status" value="1"/>
</dbReference>
<keyword evidence="1" id="KW-0677">Repeat</keyword>
<dbReference type="EMBL" id="CAJNNW010033874">
    <property type="protein sequence ID" value="CAE8720768.1"/>
    <property type="molecule type" value="Genomic_DNA"/>
</dbReference>
<dbReference type="Proteomes" id="UP000626109">
    <property type="component" value="Unassembled WGS sequence"/>
</dbReference>
<organism evidence="3 4">
    <name type="scientific">Polarella glacialis</name>
    <name type="common">Dinoflagellate</name>
    <dbReference type="NCBI Taxonomy" id="89957"/>
    <lineage>
        <taxon>Eukaryota</taxon>
        <taxon>Sar</taxon>
        <taxon>Alveolata</taxon>
        <taxon>Dinophyceae</taxon>
        <taxon>Suessiales</taxon>
        <taxon>Suessiaceae</taxon>
        <taxon>Polarella</taxon>
    </lineage>
</organism>
<feature type="non-terminal residue" evidence="3">
    <location>
        <position position="128"/>
    </location>
</feature>
<feature type="non-terminal residue" evidence="3">
    <location>
        <position position="1"/>
    </location>
</feature>
<evidence type="ECO:0000256" key="2">
    <source>
        <dbReference type="PROSITE-ProRule" id="PRU00708"/>
    </source>
</evidence>
<dbReference type="PANTHER" id="PTHR47447">
    <property type="entry name" value="OS03G0856100 PROTEIN"/>
    <property type="match status" value="1"/>
</dbReference>